<feature type="signal peptide" evidence="1">
    <location>
        <begin position="1"/>
        <end position="17"/>
    </location>
</feature>
<evidence type="ECO:0000313" key="2">
    <source>
        <dbReference type="EMBL" id="KAK2722338.1"/>
    </source>
</evidence>
<reference evidence="2" key="1">
    <citation type="submission" date="2023-07" db="EMBL/GenBank/DDBJ databases">
        <title>Chromosome-level genome assembly of Artemia franciscana.</title>
        <authorList>
            <person name="Jo E."/>
        </authorList>
    </citation>
    <scope>NUCLEOTIDE SEQUENCE</scope>
    <source>
        <tissue evidence="2">Whole body</tissue>
    </source>
</reference>
<accession>A0AA88L8F8</accession>
<keyword evidence="1" id="KW-0732">Signal</keyword>
<proteinExistence type="predicted"/>
<feature type="chain" id="PRO_5041697001" evidence="1">
    <location>
        <begin position="18"/>
        <end position="244"/>
    </location>
</feature>
<dbReference type="AlphaFoldDB" id="A0AA88L8F8"/>
<protein>
    <submittedName>
        <fullName evidence="2">Uncharacterized protein</fullName>
    </submittedName>
</protein>
<comment type="caution">
    <text evidence="2">The sequence shown here is derived from an EMBL/GenBank/DDBJ whole genome shotgun (WGS) entry which is preliminary data.</text>
</comment>
<keyword evidence="3" id="KW-1185">Reference proteome</keyword>
<sequence>MVVLVFGTLIYLTVVSAQLNEDFSLEASSTKNNDLSHCSTSPTVESLIYQLLLSSFSQRLGAIVPEQLVPTSKSLPEVKTSVVIIERPQTITETIQKVLPIWFRNKRIMSTINDFSTYIITETVTHYSTATVGTPQVLIEPFNEIRKKRDAEDIEPSFVQPGELTTTGTSQEFQAAWRRIEENLEKRQISPNDEKMSLEEKEARRMTKELLKTIEFQEALKRIEQSVQKMVEKKFESLDSNEVQ</sequence>
<dbReference type="Proteomes" id="UP001187531">
    <property type="component" value="Unassembled WGS sequence"/>
</dbReference>
<dbReference type="EMBL" id="JAVRJZ010000005">
    <property type="protein sequence ID" value="KAK2722338.1"/>
    <property type="molecule type" value="Genomic_DNA"/>
</dbReference>
<evidence type="ECO:0000256" key="1">
    <source>
        <dbReference type="SAM" id="SignalP"/>
    </source>
</evidence>
<organism evidence="2 3">
    <name type="scientific">Artemia franciscana</name>
    <name type="common">Brine shrimp</name>
    <name type="synonym">Artemia sanfranciscana</name>
    <dbReference type="NCBI Taxonomy" id="6661"/>
    <lineage>
        <taxon>Eukaryota</taxon>
        <taxon>Metazoa</taxon>
        <taxon>Ecdysozoa</taxon>
        <taxon>Arthropoda</taxon>
        <taxon>Crustacea</taxon>
        <taxon>Branchiopoda</taxon>
        <taxon>Anostraca</taxon>
        <taxon>Artemiidae</taxon>
        <taxon>Artemia</taxon>
    </lineage>
</organism>
<evidence type="ECO:0000313" key="3">
    <source>
        <dbReference type="Proteomes" id="UP001187531"/>
    </source>
</evidence>
<gene>
    <name evidence="2" type="ORF">QYM36_002765</name>
</gene>
<name>A0AA88L8F8_ARTSF</name>